<accession>A0A1G6XDN0</accession>
<reference evidence="12 13" key="1">
    <citation type="submission" date="2016-10" db="EMBL/GenBank/DDBJ databases">
        <authorList>
            <person name="de Groot N.N."/>
        </authorList>
    </citation>
    <scope>NUCLEOTIDE SEQUENCE [LARGE SCALE GENOMIC DNA]</scope>
    <source>
        <strain evidence="12 13">DSM 20475</strain>
    </source>
</reference>
<dbReference type="GO" id="GO:0005737">
    <property type="term" value="C:cytoplasm"/>
    <property type="evidence" value="ECO:0007669"/>
    <property type="project" value="UniProtKB-SubCell"/>
</dbReference>
<dbReference type="InterPro" id="IPR011708">
    <property type="entry name" value="DNA_pol3_alpha_NTPase_dom"/>
</dbReference>
<dbReference type="Pfam" id="PF01336">
    <property type="entry name" value="tRNA_anti-codon"/>
    <property type="match status" value="1"/>
</dbReference>
<evidence type="ECO:0000313" key="12">
    <source>
        <dbReference type="EMBL" id="SDD76260.1"/>
    </source>
</evidence>
<dbReference type="EC" id="2.7.7.7" evidence="3"/>
<dbReference type="InterPro" id="IPR041931">
    <property type="entry name" value="DNA_pol3_alpha_thumb_dom"/>
</dbReference>
<evidence type="ECO:0000256" key="4">
    <source>
        <dbReference type="ARBA" id="ARBA00019114"/>
    </source>
</evidence>
<dbReference type="Gene3D" id="2.40.50.140">
    <property type="entry name" value="Nucleic acid-binding proteins"/>
    <property type="match status" value="1"/>
</dbReference>
<dbReference type="GO" id="GO:0006260">
    <property type="term" value="P:DNA replication"/>
    <property type="evidence" value="ECO:0007669"/>
    <property type="project" value="UniProtKB-KW"/>
</dbReference>
<comment type="function">
    <text evidence="9">DNA polymerase III is a complex, multichain enzyme responsible for most of the replicative synthesis in bacteria. This DNA polymerase also exhibits 3' to 5' exonuclease activity. The alpha chain is the DNA polymerase.</text>
</comment>
<comment type="subcellular location">
    <subcellularLocation>
        <location evidence="1">Cytoplasm</location>
    </subcellularLocation>
</comment>
<evidence type="ECO:0000259" key="11">
    <source>
        <dbReference type="SMART" id="SM00481"/>
    </source>
</evidence>
<gene>
    <name evidence="12" type="ORF">SAMN04489866_106124</name>
</gene>
<dbReference type="NCBIfam" id="NF005298">
    <property type="entry name" value="PRK06826.1"/>
    <property type="match status" value="1"/>
</dbReference>
<evidence type="ECO:0000313" key="13">
    <source>
        <dbReference type="Proteomes" id="UP000198995"/>
    </source>
</evidence>
<dbReference type="SUPFAM" id="SSF89550">
    <property type="entry name" value="PHP domain-like"/>
    <property type="match status" value="1"/>
</dbReference>
<dbReference type="Gene3D" id="1.10.150.870">
    <property type="match status" value="1"/>
</dbReference>
<dbReference type="Pfam" id="PF14579">
    <property type="entry name" value="HHH_6"/>
    <property type="match status" value="1"/>
</dbReference>
<evidence type="ECO:0000256" key="3">
    <source>
        <dbReference type="ARBA" id="ARBA00012417"/>
    </source>
</evidence>
<dbReference type="InterPro" id="IPR004013">
    <property type="entry name" value="PHP_dom"/>
</dbReference>
<keyword evidence="6" id="KW-0548">Nucleotidyltransferase</keyword>
<dbReference type="Gene3D" id="3.20.20.140">
    <property type="entry name" value="Metal-dependent hydrolases"/>
    <property type="match status" value="1"/>
</dbReference>
<dbReference type="STRING" id="2741.SAMN04489866_106124"/>
<dbReference type="PANTHER" id="PTHR32294">
    <property type="entry name" value="DNA POLYMERASE III SUBUNIT ALPHA"/>
    <property type="match status" value="1"/>
</dbReference>
<dbReference type="PANTHER" id="PTHR32294:SF0">
    <property type="entry name" value="DNA POLYMERASE III SUBUNIT ALPHA"/>
    <property type="match status" value="1"/>
</dbReference>
<dbReference type="SUPFAM" id="SSF160975">
    <property type="entry name" value="AF1531-like"/>
    <property type="match status" value="1"/>
</dbReference>
<evidence type="ECO:0000256" key="1">
    <source>
        <dbReference type="ARBA" id="ARBA00004496"/>
    </source>
</evidence>
<dbReference type="AlphaFoldDB" id="A0A1G6XDN0"/>
<dbReference type="SMART" id="SM00481">
    <property type="entry name" value="POLIIIAc"/>
    <property type="match status" value="1"/>
</dbReference>
<dbReference type="CDD" id="cd12113">
    <property type="entry name" value="PHP_PolIIIA_DnaE3"/>
    <property type="match status" value="1"/>
</dbReference>
<name>A0A1G6XDN0_PEPNI</name>
<dbReference type="EMBL" id="FNAF01000006">
    <property type="protein sequence ID" value="SDD76260.1"/>
    <property type="molecule type" value="Genomic_DNA"/>
</dbReference>
<evidence type="ECO:0000256" key="2">
    <source>
        <dbReference type="ARBA" id="ARBA00009496"/>
    </source>
</evidence>
<evidence type="ECO:0000256" key="9">
    <source>
        <dbReference type="ARBA" id="ARBA00025611"/>
    </source>
</evidence>
<dbReference type="InterPro" id="IPR029460">
    <property type="entry name" value="DNAPol_HHH"/>
</dbReference>
<dbReference type="OrthoDB" id="9803237at2"/>
<dbReference type="InterPro" id="IPR040982">
    <property type="entry name" value="DNA_pol3_finger"/>
</dbReference>
<comment type="similarity">
    <text evidence="2">Belongs to the DNA polymerase type-C family. DnaE subfamily.</text>
</comment>
<proteinExistence type="inferred from homology"/>
<evidence type="ECO:0000256" key="5">
    <source>
        <dbReference type="ARBA" id="ARBA00022679"/>
    </source>
</evidence>
<protein>
    <recommendedName>
        <fullName evidence="4">DNA polymerase III subunit alpha</fullName>
        <ecNumber evidence="3">2.7.7.7</ecNumber>
    </recommendedName>
</protein>
<dbReference type="RefSeq" id="WP_091791896.1">
    <property type="nucleotide sequence ID" value="NZ_FNAF01000006.1"/>
</dbReference>
<dbReference type="Gene3D" id="1.10.10.1600">
    <property type="entry name" value="Bacterial DNA polymerase III alpha subunit, thumb domain"/>
    <property type="match status" value="1"/>
</dbReference>
<evidence type="ECO:0000256" key="7">
    <source>
        <dbReference type="ARBA" id="ARBA00022705"/>
    </source>
</evidence>
<feature type="domain" description="Polymerase/histidinol phosphatase N-terminal" evidence="11">
    <location>
        <begin position="5"/>
        <end position="72"/>
    </location>
</feature>
<keyword evidence="7" id="KW-0235">DNA replication</keyword>
<dbReference type="NCBIfam" id="NF004226">
    <property type="entry name" value="PRK05673.1"/>
    <property type="match status" value="1"/>
</dbReference>
<comment type="catalytic activity">
    <reaction evidence="10">
        <text>DNA(n) + a 2'-deoxyribonucleoside 5'-triphosphate = DNA(n+1) + diphosphate</text>
        <dbReference type="Rhea" id="RHEA:22508"/>
        <dbReference type="Rhea" id="RHEA-COMP:17339"/>
        <dbReference type="Rhea" id="RHEA-COMP:17340"/>
        <dbReference type="ChEBI" id="CHEBI:33019"/>
        <dbReference type="ChEBI" id="CHEBI:61560"/>
        <dbReference type="ChEBI" id="CHEBI:173112"/>
        <dbReference type="EC" id="2.7.7.7"/>
    </reaction>
</comment>
<dbReference type="InterPro" id="IPR004805">
    <property type="entry name" value="DnaE2/DnaE/PolC"/>
</dbReference>
<dbReference type="Pfam" id="PF02811">
    <property type="entry name" value="PHP"/>
    <property type="match status" value="1"/>
</dbReference>
<keyword evidence="8" id="KW-0239">DNA-directed DNA polymerase</keyword>
<dbReference type="Proteomes" id="UP000198995">
    <property type="component" value="Unassembled WGS sequence"/>
</dbReference>
<evidence type="ECO:0000256" key="8">
    <source>
        <dbReference type="ARBA" id="ARBA00022932"/>
    </source>
</evidence>
<dbReference type="InterPro" id="IPR004365">
    <property type="entry name" value="NA-bd_OB_tRNA"/>
</dbReference>
<dbReference type="GO" id="GO:0003676">
    <property type="term" value="F:nucleic acid binding"/>
    <property type="evidence" value="ECO:0007669"/>
    <property type="project" value="InterPro"/>
</dbReference>
<evidence type="ECO:0000256" key="6">
    <source>
        <dbReference type="ARBA" id="ARBA00022695"/>
    </source>
</evidence>
<dbReference type="Pfam" id="PF17657">
    <property type="entry name" value="DNA_pol3_finger"/>
    <property type="match status" value="1"/>
</dbReference>
<sequence>MKPFVHLHNHTAFSLLDGAGRIEDEVKRAAELGMPALAITDHGVMYGAVQFYKSCRANGIKPIIGCEVYVARRSRFQKEGGRDEKPYHLILLAENETGYHNLCKLVTLSYLEGFYYKPRVDRDLLAAHHEGLICLSACLGGELPQCLLNGDEEGAREAAIWYRDTFGPEHFYLELQNHGLPEQQVVNDGLLRLSRALGLETVCTNDNHYVKREDAQVQDVMLCIQTGKRQDDPDRMRFDNNEFYLKSYDEMAAAFPGQAAALDRTVAIADRCQFDFVFGHNHMPYFEVPDGLSTGAYLRQLCLQGLTDRYDTVDAPLLERLDMELSVIGHMGYEAYFLIVWDFVDYAKRQGIYVGPGRGSAAGSLVAYALGITAVDPIRYNLLFERFLNPERVNMPDIDIDFCYERRGEVIDYVTRKYGADHVSQIITFGTMAARGAVRDVGRVMDVPLSTVNRVCKLIPMELGMTLDKALSAAPDLRQAMAEDERIDAMIRMAQRLEGLPRHAGTHAAGVVISREPMDCYLPLQNGGEDGSVITQFSKDEVEEIGLLKMDFLGLRTLTVVNKTIELIAARHGVRVDFQTIDENDPDTYAMLSRGDSLGIFQLEGSGLRVVLKDLRPTSLEDVIALVALYRPGPLGSGMVDDFIARKHGEKEIEYPHPLLETILEPTYGVILYQEQVMQIASRLSGFSLGEADMLRRAMGKKKPEIIEGFRTQFIEGAQKNGVERDQAAHIFSLIEYFAGYGFNKSHSAAYGVLAFQTAWLKCHYPAEFMAELLNSFVDNADKVTFYIKECVDLGIPVLPPDINESGNGFTVTSTGIRFGLKAIRGVGDGPVAAIIEAREAEGPFQSLQDFCRRVDLSRGVNKRVLESLIRGGAFQSLTPNKRALLAILNECVAEGQALQKATHSDQVSLFDVADIDPAAQMATIPLPDVADYAKAEHLRMEKELLGIYVSGHPLDNYRDILRRHRSGTIADLEDRQEGQRITLGGILSGVRFQTTKKGDLMAYASLEDETGSLNLLVFPRALSDLRRYLEDGEIVLISGKYQPEEDEKKCFVNDIRPLNELQSSSAAVEEGAEPAASKLQGNLALFVKVHSKHQEEELLAVLQGHKGSQPVYFYYPSEKKLLRLDAQYNVAQSEAVLKELRLYLPYDDVAFTAQGGGKA</sequence>
<dbReference type="NCBIfam" id="TIGR00594">
    <property type="entry name" value="polc"/>
    <property type="match status" value="1"/>
</dbReference>
<dbReference type="Pfam" id="PF07733">
    <property type="entry name" value="DNA_pol3_alpha"/>
    <property type="match status" value="1"/>
</dbReference>
<dbReference type="InterPro" id="IPR012340">
    <property type="entry name" value="NA-bd_OB-fold"/>
</dbReference>
<dbReference type="InterPro" id="IPR016195">
    <property type="entry name" value="Pol/histidinol_Pase-like"/>
</dbReference>
<evidence type="ECO:0000256" key="10">
    <source>
        <dbReference type="ARBA" id="ARBA00049244"/>
    </source>
</evidence>
<organism evidence="12 13">
    <name type="scientific">Peptococcus niger</name>
    <dbReference type="NCBI Taxonomy" id="2741"/>
    <lineage>
        <taxon>Bacteria</taxon>
        <taxon>Bacillati</taxon>
        <taxon>Bacillota</taxon>
        <taxon>Clostridia</taxon>
        <taxon>Eubacteriales</taxon>
        <taxon>Peptococcaceae</taxon>
        <taxon>Peptococcus</taxon>
    </lineage>
</organism>
<dbReference type="GO" id="GO:0008408">
    <property type="term" value="F:3'-5' exonuclease activity"/>
    <property type="evidence" value="ECO:0007669"/>
    <property type="project" value="InterPro"/>
</dbReference>
<keyword evidence="5" id="KW-0808">Transferase</keyword>
<dbReference type="CDD" id="cd04485">
    <property type="entry name" value="DnaE_OBF"/>
    <property type="match status" value="1"/>
</dbReference>
<dbReference type="GO" id="GO:0003887">
    <property type="term" value="F:DNA-directed DNA polymerase activity"/>
    <property type="evidence" value="ECO:0007669"/>
    <property type="project" value="UniProtKB-KW"/>
</dbReference>
<dbReference type="InterPro" id="IPR003141">
    <property type="entry name" value="Pol/His_phosphatase_N"/>
</dbReference>
<keyword evidence="13" id="KW-1185">Reference proteome</keyword>